<name>A0ABY1PBN9_9RHOB</name>
<accession>A0ABY1PBN9</accession>
<gene>
    <name evidence="1" type="ORF">SAMN06265373_106202</name>
</gene>
<evidence type="ECO:0000313" key="2">
    <source>
        <dbReference type="Proteomes" id="UP001157961"/>
    </source>
</evidence>
<sequence length="332" mass="37785">MRWDIVTTAFEPTAVTLGFLAHHVDLGVNKIWLHLDAPNPELENIVGEHAQIEIINCDAEYWKGSSKGERPWDFRIRQTINADAAMAQSEADWIAHIDADEYVTNTDVLFAFLQQQPEEVLTVVMQNAERVHRRGQQQPQVFAGDFRLPFPPRIHRALPLLYGKYARYLQKGLAGYWHGKAFTRVSSGLPLALHRARLPEGTPVHKGQSEFPESAILHFDGMTKEHWLDKMRKKAPDGKVLKPHNPARMRQAQDVWDNRDNEPFLDDLYRHVKEISGFQAMVLNLLGRTKRFDLDVPAKITAVFPQAKVDLAPAAVDAALKDIQEGRMPTQL</sequence>
<comment type="caution">
    <text evidence="1">The sequence shown here is derived from an EMBL/GenBank/DDBJ whole genome shotgun (WGS) entry which is preliminary data.</text>
</comment>
<keyword evidence="2" id="KW-1185">Reference proteome</keyword>
<dbReference type="EMBL" id="FXTY01000006">
    <property type="protein sequence ID" value="SMP29408.1"/>
    <property type="molecule type" value="Genomic_DNA"/>
</dbReference>
<keyword evidence="1" id="KW-0808">Transferase</keyword>
<dbReference type="GO" id="GO:0016740">
    <property type="term" value="F:transferase activity"/>
    <property type="evidence" value="ECO:0007669"/>
    <property type="project" value="UniProtKB-KW"/>
</dbReference>
<dbReference type="Proteomes" id="UP001157961">
    <property type="component" value="Unassembled WGS sequence"/>
</dbReference>
<proteinExistence type="predicted"/>
<reference evidence="1 2" key="1">
    <citation type="submission" date="2017-05" db="EMBL/GenBank/DDBJ databases">
        <authorList>
            <person name="Varghese N."/>
            <person name="Submissions S."/>
        </authorList>
    </citation>
    <scope>NUCLEOTIDE SEQUENCE [LARGE SCALE GENOMIC DNA]</scope>
    <source>
        <strain evidence="1 2">DSM 29734</strain>
    </source>
</reference>
<protein>
    <submittedName>
        <fullName evidence="1">Glycosyl transferase family 2</fullName>
    </submittedName>
</protein>
<dbReference type="Pfam" id="PF13704">
    <property type="entry name" value="Glyco_tranf_2_4"/>
    <property type="match status" value="1"/>
</dbReference>
<evidence type="ECO:0000313" key="1">
    <source>
        <dbReference type="EMBL" id="SMP29408.1"/>
    </source>
</evidence>
<dbReference type="RefSeq" id="WP_283427047.1">
    <property type="nucleotide sequence ID" value="NZ_FXTY01000006.1"/>
</dbReference>
<organism evidence="1 2">
    <name type="scientific">Shimia sagamensis</name>
    <dbReference type="NCBI Taxonomy" id="1566352"/>
    <lineage>
        <taxon>Bacteria</taxon>
        <taxon>Pseudomonadati</taxon>
        <taxon>Pseudomonadota</taxon>
        <taxon>Alphaproteobacteria</taxon>
        <taxon>Rhodobacterales</taxon>
        <taxon>Roseobacteraceae</taxon>
    </lineage>
</organism>